<dbReference type="InterPro" id="IPR010816">
    <property type="entry name" value="Het-C"/>
</dbReference>
<feature type="compositionally biased region" description="Basic and acidic residues" evidence="1">
    <location>
        <begin position="227"/>
        <end position="243"/>
    </location>
</feature>
<organism evidence="3 4">
    <name type="scientific">Phellinidium pouzarii</name>
    <dbReference type="NCBI Taxonomy" id="167371"/>
    <lineage>
        <taxon>Eukaryota</taxon>
        <taxon>Fungi</taxon>
        <taxon>Dikarya</taxon>
        <taxon>Basidiomycota</taxon>
        <taxon>Agaricomycotina</taxon>
        <taxon>Agaricomycetes</taxon>
        <taxon>Hymenochaetales</taxon>
        <taxon>Hymenochaetaceae</taxon>
        <taxon>Phellinidium</taxon>
    </lineage>
</organism>
<feature type="compositionally biased region" description="Polar residues" evidence="1">
    <location>
        <begin position="254"/>
        <end position="264"/>
    </location>
</feature>
<proteinExistence type="predicted"/>
<feature type="region of interest" description="Disordered" evidence="1">
    <location>
        <begin position="155"/>
        <end position="328"/>
    </location>
</feature>
<protein>
    <recommendedName>
        <fullName evidence="5">PXA domain-containing protein</fullName>
    </recommendedName>
</protein>
<dbReference type="AlphaFoldDB" id="A0A4V3X9A0"/>
<evidence type="ECO:0000313" key="3">
    <source>
        <dbReference type="EMBL" id="THG93412.1"/>
    </source>
</evidence>
<evidence type="ECO:0008006" key="5">
    <source>
        <dbReference type="Google" id="ProtNLM"/>
    </source>
</evidence>
<feature type="compositionally biased region" description="Basic and acidic residues" evidence="1">
    <location>
        <begin position="288"/>
        <end position="308"/>
    </location>
</feature>
<dbReference type="Proteomes" id="UP000308199">
    <property type="component" value="Unassembled WGS sequence"/>
</dbReference>
<keyword evidence="4" id="KW-1185">Reference proteome</keyword>
<dbReference type="InterPro" id="IPR052577">
    <property type="entry name" value="VWA7"/>
</dbReference>
<evidence type="ECO:0000256" key="2">
    <source>
        <dbReference type="SAM" id="SignalP"/>
    </source>
</evidence>
<keyword evidence="2" id="KW-0732">Signal</keyword>
<evidence type="ECO:0000256" key="1">
    <source>
        <dbReference type="SAM" id="MobiDB-lite"/>
    </source>
</evidence>
<feature type="compositionally biased region" description="Low complexity" evidence="1">
    <location>
        <begin position="155"/>
        <end position="166"/>
    </location>
</feature>
<dbReference type="Pfam" id="PF07217">
    <property type="entry name" value="Het-C"/>
    <property type="match status" value="1"/>
</dbReference>
<accession>A0A4V3X9A0</accession>
<evidence type="ECO:0000313" key="4">
    <source>
        <dbReference type="Proteomes" id="UP000308199"/>
    </source>
</evidence>
<dbReference type="OrthoDB" id="2506204at2759"/>
<dbReference type="PANTHER" id="PTHR14905:SF7">
    <property type="entry name" value="VON WILLEBRAND FACTOR A DOMAIN-CONTAINING PROTEIN 7"/>
    <property type="match status" value="1"/>
</dbReference>
<dbReference type="PANTHER" id="PTHR14905">
    <property type="entry name" value="NG37"/>
    <property type="match status" value="1"/>
</dbReference>
<feature type="non-terminal residue" evidence="3">
    <location>
        <position position="1"/>
    </location>
</feature>
<feature type="compositionally biased region" description="Basic and acidic residues" evidence="1">
    <location>
        <begin position="177"/>
        <end position="218"/>
    </location>
</feature>
<dbReference type="EMBL" id="SGPK01001305">
    <property type="protein sequence ID" value="THG93412.1"/>
    <property type="molecule type" value="Genomic_DNA"/>
</dbReference>
<feature type="signal peptide" evidence="2">
    <location>
        <begin position="1"/>
        <end position="19"/>
    </location>
</feature>
<sequence>VYFLLAPVLVPLATEVTLALKEESQAVIDTQEQYEVFDNPHASDPTHSILAKDHVDLILNEPAGRVAQIVVEHVVGLVVHAWYDGDDDPEQTINEVLKSFFHPYYASGSSAIQNDMLDSIRQWLDDHTEDEREVMLSSLTKESVREGRNKRVASVASSSVDTLSSLEGSDEEYDSAYESHRSGSSPERRHSVRAEAPIERDRERYVEQRSRTRGEYKSILKNPQASEEARKQAREMLKSKQGEESVVLPRTSEAGRTSNASFTSFDDEGGDGSERYSDCYSDLGGTDGQEHRGSTTRWDSERHRNRSEEDAEYGRSGSEPEGSEYEDA</sequence>
<feature type="chain" id="PRO_5020243851" description="PXA domain-containing protein" evidence="2">
    <location>
        <begin position="20"/>
        <end position="328"/>
    </location>
</feature>
<reference evidence="3 4" key="1">
    <citation type="submission" date="2019-02" db="EMBL/GenBank/DDBJ databases">
        <title>Genome sequencing of the rare red list fungi Phellinidium pouzarii.</title>
        <authorList>
            <person name="Buettner E."/>
            <person name="Kellner H."/>
        </authorList>
    </citation>
    <scope>NUCLEOTIDE SEQUENCE [LARGE SCALE GENOMIC DNA]</scope>
    <source>
        <strain evidence="3 4">DSM 108285</strain>
    </source>
</reference>
<comment type="caution">
    <text evidence="3">The sequence shown here is derived from an EMBL/GenBank/DDBJ whole genome shotgun (WGS) entry which is preliminary data.</text>
</comment>
<gene>
    <name evidence="3" type="ORF">EW145_g8383</name>
</gene>
<name>A0A4V3X9A0_9AGAM</name>